<dbReference type="RefSeq" id="WP_115993521.1">
    <property type="nucleotide sequence ID" value="NZ_QRDY01000008.1"/>
</dbReference>
<dbReference type="CDD" id="cd14748">
    <property type="entry name" value="PBP2_UgpB"/>
    <property type="match status" value="1"/>
</dbReference>
<feature type="compositionally biased region" description="Low complexity" evidence="1">
    <location>
        <begin position="37"/>
        <end position="56"/>
    </location>
</feature>
<dbReference type="PANTHER" id="PTHR43649">
    <property type="entry name" value="ARABINOSE-BINDING PROTEIN-RELATED"/>
    <property type="match status" value="1"/>
</dbReference>
<evidence type="ECO:0000313" key="4">
    <source>
        <dbReference type="Proteomes" id="UP000256869"/>
    </source>
</evidence>
<dbReference type="Gene3D" id="3.40.190.10">
    <property type="entry name" value="Periplasmic binding protein-like II"/>
    <property type="match status" value="1"/>
</dbReference>
<evidence type="ECO:0000313" key="3">
    <source>
        <dbReference type="EMBL" id="RED58535.1"/>
    </source>
</evidence>
<dbReference type="InterPro" id="IPR050490">
    <property type="entry name" value="Bact_solute-bd_prot1"/>
</dbReference>
<dbReference type="PROSITE" id="PS51257">
    <property type="entry name" value="PROKAR_LIPOPROTEIN"/>
    <property type="match status" value="1"/>
</dbReference>
<feature type="signal peptide" evidence="2">
    <location>
        <begin position="1"/>
        <end position="31"/>
    </location>
</feature>
<proteinExistence type="predicted"/>
<name>A0A3D9IA70_9BACL</name>
<accession>A0A3D9IA70</accession>
<keyword evidence="4" id="KW-1185">Reference proteome</keyword>
<organism evidence="3 4">
    <name type="scientific">Cohnella lupini</name>
    <dbReference type="NCBI Taxonomy" id="1294267"/>
    <lineage>
        <taxon>Bacteria</taxon>
        <taxon>Bacillati</taxon>
        <taxon>Bacillota</taxon>
        <taxon>Bacilli</taxon>
        <taxon>Bacillales</taxon>
        <taxon>Paenibacillaceae</taxon>
        <taxon>Cohnella</taxon>
    </lineage>
</organism>
<dbReference type="PANTHER" id="PTHR43649:SF12">
    <property type="entry name" value="DIACETYLCHITOBIOSE BINDING PROTEIN DASA"/>
    <property type="match status" value="1"/>
</dbReference>
<feature type="region of interest" description="Disordered" evidence="1">
    <location>
        <begin position="32"/>
        <end position="57"/>
    </location>
</feature>
<evidence type="ECO:0000256" key="1">
    <source>
        <dbReference type="SAM" id="MobiDB-lite"/>
    </source>
</evidence>
<dbReference type="AlphaFoldDB" id="A0A3D9IA70"/>
<keyword evidence="2" id="KW-0732">Signal</keyword>
<dbReference type="EMBL" id="QRDY01000008">
    <property type="protein sequence ID" value="RED58535.1"/>
    <property type="molecule type" value="Genomic_DNA"/>
</dbReference>
<comment type="caution">
    <text evidence="3">The sequence shown here is derived from an EMBL/GenBank/DDBJ whole genome shotgun (WGS) entry which is preliminary data.</text>
</comment>
<dbReference type="Pfam" id="PF13416">
    <property type="entry name" value="SBP_bac_8"/>
    <property type="match status" value="1"/>
</dbReference>
<feature type="chain" id="PRO_5017764941" evidence="2">
    <location>
        <begin position="32"/>
        <end position="466"/>
    </location>
</feature>
<dbReference type="SUPFAM" id="SSF53850">
    <property type="entry name" value="Periplasmic binding protein-like II"/>
    <property type="match status" value="1"/>
</dbReference>
<evidence type="ECO:0000256" key="2">
    <source>
        <dbReference type="SAM" id="SignalP"/>
    </source>
</evidence>
<dbReference type="Proteomes" id="UP000256869">
    <property type="component" value="Unassembled WGS sequence"/>
</dbReference>
<protein>
    <submittedName>
        <fullName evidence="3">Carbohydrate ABC transporter substrate-binding protein (CUT1 family)</fullName>
    </submittedName>
</protein>
<reference evidence="3 4" key="1">
    <citation type="submission" date="2018-07" db="EMBL/GenBank/DDBJ databases">
        <title>Genomic Encyclopedia of Type Strains, Phase III (KMG-III): the genomes of soil and plant-associated and newly described type strains.</title>
        <authorList>
            <person name="Whitman W."/>
        </authorList>
    </citation>
    <scope>NUCLEOTIDE SEQUENCE [LARGE SCALE GENOMIC DNA]</scope>
    <source>
        <strain evidence="3 4">CECT 8236</strain>
    </source>
</reference>
<dbReference type="OrthoDB" id="9795467at2"/>
<gene>
    <name evidence="3" type="ORF">DFP95_10861</name>
</gene>
<dbReference type="InterPro" id="IPR006059">
    <property type="entry name" value="SBP"/>
</dbReference>
<sequence>MYSLIIRRLTALTLVLSLALLVACGSPNNEAASGETSLAPSSSAAESQAASGGSAADELGKNGPITIDFWHIQATIYGEAIKEMVAEFNKEYEGKIIVKETFQGTYADLNKKIRAALQGGGLPTVAMAYESDTLEYMKADQIVPLDSFIADPANGLSQADLDDIMPGVLARQRIPAYEGKTMSWPHGNSAMGVYYNIDLLQKAGIEKPAQTWKEFEQQAITIAEKTGVPALVIGNGTGSATYGGTFRTWLRTMGVDPIAADVSSVNLDNPEAIELATMMKNLLDKKAIVMAEDTEQEFTNGRAAMEIGTTARTSSKLELVADKFKWGVTLIPQGDASSQKTELYGGNQVLFKSTPEQELAGWIFLKYFAGSKAQAIYAAKTGYFPATKSALETDLLKTNYTDNPQKQQAFDEVFPYATIDVPTAARSSIEEAVNFAVASVLAGKASPADALKKAQADATKALADFK</sequence>